<keyword evidence="2" id="KW-1185">Reference proteome</keyword>
<reference evidence="1 2" key="1">
    <citation type="submission" date="2016-10" db="EMBL/GenBank/DDBJ databases">
        <authorList>
            <person name="de Groot N.N."/>
        </authorList>
    </citation>
    <scope>NUCLEOTIDE SEQUENCE [LARGE SCALE GENOMIC DNA]</scope>
    <source>
        <strain evidence="1 2">CPCC 202699</strain>
    </source>
</reference>
<dbReference type="OrthoDB" id="3692129at2"/>
<protein>
    <submittedName>
        <fullName evidence="1">Uncharacterized protein</fullName>
    </submittedName>
</protein>
<sequence length="201" mass="21570">MGDTAPLRRVEPAKSPVSPVLKGAGLVGIALVSGLVWWLIRHEPAEPVAEPPGKSAGEFQFAVAESPQVATDCEAHSYSKTKEFFAEHMCTRLSRALYTTTAGGAKALVSVVLVTMPDGEQAQELKKLTDRDGTGNVDDLVKDGTAKIPNAPKVYKAKYDSHVTGNEVAIVMADFFDGHKDDPLLKRITTDALRLAGTLRQ</sequence>
<name>A0A1H3GL03_9PSEU</name>
<organism evidence="1 2">
    <name type="scientific">Amycolatopsis xylanica</name>
    <dbReference type="NCBI Taxonomy" id="589385"/>
    <lineage>
        <taxon>Bacteria</taxon>
        <taxon>Bacillati</taxon>
        <taxon>Actinomycetota</taxon>
        <taxon>Actinomycetes</taxon>
        <taxon>Pseudonocardiales</taxon>
        <taxon>Pseudonocardiaceae</taxon>
        <taxon>Amycolatopsis</taxon>
    </lineage>
</organism>
<dbReference type="AlphaFoldDB" id="A0A1H3GL03"/>
<accession>A0A1H3GL03</accession>
<dbReference type="RefSeq" id="WP_091291071.1">
    <property type="nucleotide sequence ID" value="NZ_FNON01000004.1"/>
</dbReference>
<evidence type="ECO:0000313" key="1">
    <source>
        <dbReference type="EMBL" id="SDY03665.1"/>
    </source>
</evidence>
<dbReference type="EMBL" id="FNON01000004">
    <property type="protein sequence ID" value="SDY03665.1"/>
    <property type="molecule type" value="Genomic_DNA"/>
</dbReference>
<proteinExistence type="predicted"/>
<gene>
    <name evidence="1" type="ORF">SAMN05421504_104294</name>
</gene>
<dbReference type="STRING" id="589385.SAMN05421504_104294"/>
<evidence type="ECO:0000313" key="2">
    <source>
        <dbReference type="Proteomes" id="UP000199515"/>
    </source>
</evidence>
<dbReference type="Proteomes" id="UP000199515">
    <property type="component" value="Unassembled WGS sequence"/>
</dbReference>